<evidence type="ECO:0000313" key="6">
    <source>
        <dbReference type="Proteomes" id="UP000235672"/>
    </source>
</evidence>
<keyword evidence="6" id="KW-1185">Reference proteome</keyword>
<dbReference type="Proteomes" id="UP000235672">
    <property type="component" value="Unassembled WGS sequence"/>
</dbReference>
<name>A0A2J6QQC4_9HELO</name>
<dbReference type="GO" id="GO:0016491">
    <property type="term" value="F:oxidoreductase activity"/>
    <property type="evidence" value="ECO:0007669"/>
    <property type="project" value="UniProtKB-KW"/>
</dbReference>
<dbReference type="EMBL" id="KZ613464">
    <property type="protein sequence ID" value="PMD28462.1"/>
    <property type="molecule type" value="Genomic_DNA"/>
</dbReference>
<protein>
    <submittedName>
        <fullName evidence="5">NAD(P)-binding protein</fullName>
    </submittedName>
</protein>
<comment type="similarity">
    <text evidence="1">Belongs to the short-chain dehydrogenases/reductases (SDR) family.</text>
</comment>
<dbReference type="InterPro" id="IPR002347">
    <property type="entry name" value="SDR_fam"/>
</dbReference>
<proteinExistence type="inferred from homology"/>
<dbReference type="Gene3D" id="3.40.50.720">
    <property type="entry name" value="NAD(P)-binding Rossmann-like Domain"/>
    <property type="match status" value="1"/>
</dbReference>
<dbReference type="SUPFAM" id="SSF51735">
    <property type="entry name" value="NAD(P)-binding Rossmann-fold domains"/>
    <property type="match status" value="1"/>
</dbReference>
<evidence type="ECO:0000256" key="1">
    <source>
        <dbReference type="ARBA" id="ARBA00006484"/>
    </source>
</evidence>
<dbReference type="AlphaFoldDB" id="A0A2J6QQC4"/>
<accession>A0A2J6QQC4</accession>
<dbReference type="PANTHER" id="PTHR43963">
    <property type="entry name" value="CARBONYL REDUCTASE 1-RELATED"/>
    <property type="match status" value="1"/>
</dbReference>
<keyword evidence="3" id="KW-0560">Oxidoreductase</keyword>
<dbReference type="PRINTS" id="PR00081">
    <property type="entry name" value="GDHRDH"/>
</dbReference>
<dbReference type="STRING" id="1745343.A0A2J6QQC4"/>
<dbReference type="OrthoDB" id="191139at2759"/>
<dbReference type="InterPro" id="IPR036291">
    <property type="entry name" value="NAD(P)-bd_dom_sf"/>
</dbReference>
<sequence>MLSCAIVLITGANKGIGFEIVKELTPTHHILLGSRDSEQGAASAAKLQAKNVQAITIDVTSDASISAAASSVATKFSRLDVLINNARIANDDKHEPGKDSLRTFETFASFLGRGENPRVVFMQVIWARLRSKSALNMEEGWKINACCPGYVATYLNNFQKAERVENVAINAVRLATLGKDGETRTYSNQEGPMPCNDDRRGPLGGQLVFSYT</sequence>
<evidence type="ECO:0000313" key="5">
    <source>
        <dbReference type="EMBL" id="PMD28462.1"/>
    </source>
</evidence>
<reference evidence="5 6" key="1">
    <citation type="submission" date="2016-05" db="EMBL/GenBank/DDBJ databases">
        <title>A degradative enzymes factory behind the ericoid mycorrhizal symbiosis.</title>
        <authorList>
            <consortium name="DOE Joint Genome Institute"/>
            <person name="Martino E."/>
            <person name="Morin E."/>
            <person name="Grelet G."/>
            <person name="Kuo A."/>
            <person name="Kohler A."/>
            <person name="Daghino S."/>
            <person name="Barry K."/>
            <person name="Choi C."/>
            <person name="Cichocki N."/>
            <person name="Clum A."/>
            <person name="Copeland A."/>
            <person name="Hainaut M."/>
            <person name="Haridas S."/>
            <person name="Labutti K."/>
            <person name="Lindquist E."/>
            <person name="Lipzen A."/>
            <person name="Khouja H.-R."/>
            <person name="Murat C."/>
            <person name="Ohm R."/>
            <person name="Olson A."/>
            <person name="Spatafora J."/>
            <person name="Veneault-Fourrey C."/>
            <person name="Henrissat B."/>
            <person name="Grigoriev I."/>
            <person name="Martin F."/>
            <person name="Perotto S."/>
        </authorList>
    </citation>
    <scope>NUCLEOTIDE SEQUENCE [LARGE SCALE GENOMIC DNA]</scope>
    <source>
        <strain evidence="5 6">UAMH 7357</strain>
    </source>
</reference>
<evidence type="ECO:0000256" key="3">
    <source>
        <dbReference type="ARBA" id="ARBA00023002"/>
    </source>
</evidence>
<dbReference type="PANTHER" id="PTHR43963:SF6">
    <property type="entry name" value="CHAIN DEHYDROGENASE FAMILY PROTEIN, PUTATIVE (AFU_ORTHOLOGUE AFUA_3G15350)-RELATED"/>
    <property type="match status" value="1"/>
</dbReference>
<organism evidence="5 6">
    <name type="scientific">Hyaloscypha hepaticicola</name>
    <dbReference type="NCBI Taxonomy" id="2082293"/>
    <lineage>
        <taxon>Eukaryota</taxon>
        <taxon>Fungi</taxon>
        <taxon>Dikarya</taxon>
        <taxon>Ascomycota</taxon>
        <taxon>Pezizomycotina</taxon>
        <taxon>Leotiomycetes</taxon>
        <taxon>Helotiales</taxon>
        <taxon>Hyaloscyphaceae</taxon>
        <taxon>Hyaloscypha</taxon>
    </lineage>
</organism>
<feature type="region of interest" description="Disordered" evidence="4">
    <location>
        <begin position="182"/>
        <end position="202"/>
    </location>
</feature>
<evidence type="ECO:0000256" key="2">
    <source>
        <dbReference type="ARBA" id="ARBA00022857"/>
    </source>
</evidence>
<evidence type="ECO:0000256" key="4">
    <source>
        <dbReference type="SAM" id="MobiDB-lite"/>
    </source>
</evidence>
<keyword evidence="2" id="KW-0521">NADP</keyword>
<gene>
    <name evidence="5" type="ORF">NA56DRAFT_667026</name>
</gene>
<dbReference type="Pfam" id="PF00106">
    <property type="entry name" value="adh_short"/>
    <property type="match status" value="1"/>
</dbReference>